<proteinExistence type="predicted"/>
<feature type="region of interest" description="Disordered" evidence="1">
    <location>
        <begin position="49"/>
        <end position="69"/>
    </location>
</feature>
<organism evidence="2 3">
    <name type="scientific">Actinomadura physcomitrii</name>
    <dbReference type="NCBI Taxonomy" id="2650748"/>
    <lineage>
        <taxon>Bacteria</taxon>
        <taxon>Bacillati</taxon>
        <taxon>Actinomycetota</taxon>
        <taxon>Actinomycetes</taxon>
        <taxon>Streptosporangiales</taxon>
        <taxon>Thermomonosporaceae</taxon>
        <taxon>Actinomadura</taxon>
    </lineage>
</organism>
<evidence type="ECO:0000256" key="1">
    <source>
        <dbReference type="SAM" id="MobiDB-lite"/>
    </source>
</evidence>
<sequence length="87" mass="9319">MDEVRLDGGDIGGAVRAGDTVRRATGPWTPAVHALLAHLAAHGFTAAPRPLRIDGRAGRSSPSCKARRWDVAGPVTREWDLPPRRST</sequence>
<dbReference type="EMBL" id="WBMS02000002">
    <property type="protein sequence ID" value="MVZ99295.1"/>
    <property type="molecule type" value="Genomic_DNA"/>
</dbReference>
<comment type="caution">
    <text evidence="2">The sequence shown here is derived from an EMBL/GenBank/DDBJ whole genome shotgun (WGS) entry which is preliminary data.</text>
</comment>
<name>A0A6I4MB00_9ACTN</name>
<evidence type="ECO:0008006" key="4">
    <source>
        <dbReference type="Google" id="ProtNLM"/>
    </source>
</evidence>
<dbReference type="RefSeq" id="WP_151590966.1">
    <property type="nucleotide sequence ID" value="NZ_WBMS02000002.1"/>
</dbReference>
<reference evidence="2" key="1">
    <citation type="submission" date="2019-12" db="EMBL/GenBank/DDBJ databases">
        <title>Actinomadura physcomitrii sp. nov., a novel actinomycete isolated from moss [Physcomitrium sphaericum (Ludw) Fuernr].</title>
        <authorList>
            <person name="Zhuang X."/>
        </authorList>
    </citation>
    <scope>NUCLEOTIDE SEQUENCE [LARGE SCALE GENOMIC DNA]</scope>
    <source>
        <strain evidence="2">LD22</strain>
    </source>
</reference>
<gene>
    <name evidence="2" type="ORF">F8568_002610</name>
</gene>
<dbReference type="Proteomes" id="UP000462055">
    <property type="component" value="Unassembled WGS sequence"/>
</dbReference>
<evidence type="ECO:0000313" key="3">
    <source>
        <dbReference type="Proteomes" id="UP000462055"/>
    </source>
</evidence>
<evidence type="ECO:0000313" key="2">
    <source>
        <dbReference type="EMBL" id="MVZ99295.1"/>
    </source>
</evidence>
<dbReference type="AlphaFoldDB" id="A0A6I4MB00"/>
<keyword evidence="3" id="KW-1185">Reference proteome</keyword>
<protein>
    <recommendedName>
        <fullName evidence="4">Aminoglycoside phosphotransferase family protein</fullName>
    </recommendedName>
</protein>
<accession>A0A6I4MB00</accession>